<dbReference type="HOGENOM" id="CLU_2542809_0_0_1"/>
<reference evidence="2" key="2">
    <citation type="submission" date="2015-01" db="EMBL/GenBank/DDBJ databases">
        <title>Evolutionary Origins and Diversification of the Mycorrhizal Mutualists.</title>
        <authorList>
            <consortium name="DOE Joint Genome Institute"/>
            <consortium name="Mycorrhizal Genomics Consortium"/>
            <person name="Kohler A."/>
            <person name="Kuo A."/>
            <person name="Nagy L.G."/>
            <person name="Floudas D."/>
            <person name="Copeland A."/>
            <person name="Barry K.W."/>
            <person name="Cichocki N."/>
            <person name="Veneault-Fourrey C."/>
            <person name="LaButti K."/>
            <person name="Lindquist E.A."/>
            <person name="Lipzen A."/>
            <person name="Lundell T."/>
            <person name="Morin E."/>
            <person name="Murat C."/>
            <person name="Riley R."/>
            <person name="Ohm R."/>
            <person name="Sun H."/>
            <person name="Tunlid A."/>
            <person name="Henrissat B."/>
            <person name="Grigoriev I.V."/>
            <person name="Hibbett D.S."/>
            <person name="Martin F."/>
        </authorList>
    </citation>
    <scope>NUCLEOTIDE SEQUENCE [LARGE SCALE GENOMIC DNA]</scope>
    <source>
        <strain evidence="2">h7</strain>
    </source>
</reference>
<sequence length="83" mass="8683">MPGPWVALEGVRQGGEFSLYLRSRNSSTRFLPLLFAAAIAPATSSSSKMKESVRGIGLLAPDCRGCIFGGVVGGTIIWAEGVL</sequence>
<dbReference type="AlphaFoldDB" id="A0A0C3CFK0"/>
<proteinExistence type="predicted"/>
<evidence type="ECO:0000313" key="1">
    <source>
        <dbReference type="EMBL" id="KIM42406.1"/>
    </source>
</evidence>
<reference evidence="1 2" key="1">
    <citation type="submission" date="2014-04" db="EMBL/GenBank/DDBJ databases">
        <authorList>
            <consortium name="DOE Joint Genome Institute"/>
            <person name="Kuo A."/>
            <person name="Gay G."/>
            <person name="Dore J."/>
            <person name="Kohler A."/>
            <person name="Nagy L.G."/>
            <person name="Floudas D."/>
            <person name="Copeland A."/>
            <person name="Barry K.W."/>
            <person name="Cichocki N."/>
            <person name="Veneault-Fourrey C."/>
            <person name="LaButti K."/>
            <person name="Lindquist E.A."/>
            <person name="Lipzen A."/>
            <person name="Lundell T."/>
            <person name="Morin E."/>
            <person name="Murat C."/>
            <person name="Sun H."/>
            <person name="Tunlid A."/>
            <person name="Henrissat B."/>
            <person name="Grigoriev I.V."/>
            <person name="Hibbett D.S."/>
            <person name="Martin F."/>
            <person name="Nordberg H.P."/>
            <person name="Cantor M.N."/>
            <person name="Hua S.X."/>
        </authorList>
    </citation>
    <scope>NUCLEOTIDE SEQUENCE [LARGE SCALE GENOMIC DNA]</scope>
    <source>
        <strain evidence="2">h7</strain>
    </source>
</reference>
<dbReference type="Proteomes" id="UP000053424">
    <property type="component" value="Unassembled WGS sequence"/>
</dbReference>
<name>A0A0C3CFK0_HEBCY</name>
<gene>
    <name evidence="1" type="ORF">M413DRAFT_133360</name>
</gene>
<dbReference type="EMBL" id="KN831778">
    <property type="protein sequence ID" value="KIM42406.1"/>
    <property type="molecule type" value="Genomic_DNA"/>
</dbReference>
<accession>A0A0C3CFK0</accession>
<evidence type="ECO:0000313" key="2">
    <source>
        <dbReference type="Proteomes" id="UP000053424"/>
    </source>
</evidence>
<protein>
    <submittedName>
        <fullName evidence="1">Uncharacterized protein</fullName>
    </submittedName>
</protein>
<keyword evidence="2" id="KW-1185">Reference proteome</keyword>
<organism evidence="1 2">
    <name type="scientific">Hebeloma cylindrosporum</name>
    <dbReference type="NCBI Taxonomy" id="76867"/>
    <lineage>
        <taxon>Eukaryota</taxon>
        <taxon>Fungi</taxon>
        <taxon>Dikarya</taxon>
        <taxon>Basidiomycota</taxon>
        <taxon>Agaricomycotina</taxon>
        <taxon>Agaricomycetes</taxon>
        <taxon>Agaricomycetidae</taxon>
        <taxon>Agaricales</taxon>
        <taxon>Agaricineae</taxon>
        <taxon>Hymenogastraceae</taxon>
        <taxon>Hebeloma</taxon>
    </lineage>
</organism>